<keyword evidence="9" id="KW-1133">Transmembrane helix</keyword>
<keyword evidence="9" id="KW-0472">Membrane</keyword>
<dbReference type="PANTHER" id="PTHR11733:SF133">
    <property type="entry name" value="PHOSPHATE-REGULATING NEUTRAL ENDOPEPTIDASE PHEX"/>
    <property type="match status" value="1"/>
</dbReference>
<feature type="domain" description="Peptidase M13 C-terminal" evidence="10">
    <location>
        <begin position="647"/>
        <end position="849"/>
    </location>
</feature>
<dbReference type="AlphaFoldDB" id="A0A835GN78"/>
<protein>
    <submittedName>
        <fullName evidence="12">Uncharacterized protein</fullName>
    </submittedName>
</protein>
<comment type="cofactor">
    <cofactor evidence="1">
        <name>Zn(2+)</name>
        <dbReference type="ChEBI" id="CHEBI:29105"/>
    </cofactor>
</comment>
<evidence type="ECO:0000256" key="2">
    <source>
        <dbReference type="ARBA" id="ARBA00004401"/>
    </source>
</evidence>
<sequence length="852" mass="96774">MLHNRGVIIPQVPGQQVILAATQLRLDHVTASFAAHCKRKLAAVGTGSVSSHSSRDSREPGDPTTATSILSWLIRHKRKLIISVIFVLLMIVSSMTSIILLHKKRVNLCESTECLRSAANLAVSMDTRADPCEDFYQYTCGNWASDHPRPDAYQSYDWFQDKQLKVYFLVRDFLNRNTSHQPKAVQQAKDMYKGCMDTETLDKRGLKPVIATLETLGLPPYPTYINATDVDYSAYTFDWLDTVIKVKTQLGMDVLIGFDIFTDLKNSTVSKLMMGSPEVTNPFPSTYRERQRHGKRTLKNLIDFLELTTTRDIIHKIERQSDKSEDLDEKIAPIDKLFYRELMKVFVVDGCGTKDSKRTEELNENVIAAANEYVETHSDISELESSNSSEIDDNDDLTIPEYTVDEIQAYTDAVVENNNGTATPIWKKYLKGVFNVSNIVLDFEKDKILVTDEDLEYMSLMAAYVDKTPPVILELYIWVKVVEVMSVHTTTELRTLFQTAYDPTHGHKSVTPRSVQCANAVNDMLGMAVSYGIADPHFVNVTKPKIITMIDELKDSLARLIKQAKWMDDNTKIATYQKIIEMKSLVGFPDWLLEEGRLDEYYEGIDIDAKTHLENIININQVKTIKVLNKFREPNNITWATDPTEVNAYHTVRENTITVPMVMLQYPFFNLGLDSLNYGSLGTVLGHEITHGFDSVGRHFDKNGNMLPWWSNSTIVSFINMTRCFIDQYSKYYLPDLDKHVDGKQTLAENIADNGGLREALAALKHHLRKRGPEPKLPGFEHMTPEQLFFLSYGNLWCGVSTKDALKSDLEVAHTPYLFRAQGALQNNEEFARAFHCRPGSNMNPGKRCIIF</sequence>
<dbReference type="Pfam" id="PF05649">
    <property type="entry name" value="Peptidase_M13_N"/>
    <property type="match status" value="1"/>
</dbReference>
<keyword evidence="6" id="KW-0378">Hydrolase</keyword>
<comment type="similarity">
    <text evidence="3">Belongs to the peptidase M13 family.</text>
</comment>
<dbReference type="Proteomes" id="UP000648187">
    <property type="component" value="Unassembled WGS sequence"/>
</dbReference>
<evidence type="ECO:0000256" key="4">
    <source>
        <dbReference type="ARBA" id="ARBA00022670"/>
    </source>
</evidence>
<reference evidence="12" key="1">
    <citation type="submission" date="2020-08" db="EMBL/GenBank/DDBJ databases">
        <title>Spodoptera exigua strain:BAW_Kor-Di-RS1 Genome sequencing and assembly.</title>
        <authorList>
            <person name="Kim J."/>
            <person name="Nam H.Y."/>
            <person name="Kwon M."/>
            <person name="Choi J.H."/>
            <person name="Cho S.R."/>
            <person name="Kim G.-H."/>
        </authorList>
    </citation>
    <scope>NUCLEOTIDE SEQUENCE</scope>
    <source>
        <strain evidence="12">BAW_Kor-Di-RS1</strain>
        <tissue evidence="12">Whole-body</tissue>
    </source>
</reference>
<feature type="domain" description="Peptidase M13 N-terminal" evidence="11">
    <location>
        <begin position="131"/>
        <end position="589"/>
    </location>
</feature>
<dbReference type="GO" id="GO:0005886">
    <property type="term" value="C:plasma membrane"/>
    <property type="evidence" value="ECO:0007669"/>
    <property type="project" value="UniProtKB-SubCell"/>
</dbReference>
<name>A0A835GN78_SPOEX</name>
<evidence type="ECO:0000259" key="11">
    <source>
        <dbReference type="Pfam" id="PF05649"/>
    </source>
</evidence>
<evidence type="ECO:0000256" key="9">
    <source>
        <dbReference type="SAM" id="Phobius"/>
    </source>
</evidence>
<dbReference type="Gene3D" id="3.40.390.10">
    <property type="entry name" value="Collagenase (Catalytic Domain)"/>
    <property type="match status" value="1"/>
</dbReference>
<dbReference type="Gene3D" id="1.10.1380.10">
    <property type="entry name" value="Neutral endopeptidase , domain2"/>
    <property type="match status" value="1"/>
</dbReference>
<evidence type="ECO:0000313" key="12">
    <source>
        <dbReference type="EMBL" id="KAF9420158.1"/>
    </source>
</evidence>
<dbReference type="InterPro" id="IPR008753">
    <property type="entry name" value="Peptidase_M13_N"/>
</dbReference>
<dbReference type="GO" id="GO:0016485">
    <property type="term" value="P:protein processing"/>
    <property type="evidence" value="ECO:0007669"/>
    <property type="project" value="TreeGrafter"/>
</dbReference>
<dbReference type="EMBL" id="JACKWZ010000035">
    <property type="protein sequence ID" value="KAF9420158.1"/>
    <property type="molecule type" value="Genomic_DNA"/>
</dbReference>
<evidence type="ECO:0000256" key="5">
    <source>
        <dbReference type="ARBA" id="ARBA00022723"/>
    </source>
</evidence>
<feature type="transmembrane region" description="Helical" evidence="9">
    <location>
        <begin position="80"/>
        <end position="101"/>
    </location>
</feature>
<keyword evidence="4" id="KW-0645">Protease</keyword>
<dbReference type="InterPro" id="IPR024079">
    <property type="entry name" value="MetalloPept_cat_dom_sf"/>
</dbReference>
<proteinExistence type="inferred from homology"/>
<evidence type="ECO:0000256" key="1">
    <source>
        <dbReference type="ARBA" id="ARBA00001947"/>
    </source>
</evidence>
<evidence type="ECO:0000256" key="8">
    <source>
        <dbReference type="ARBA" id="ARBA00023049"/>
    </source>
</evidence>
<comment type="caution">
    <text evidence="12">The sequence shown here is derived from an EMBL/GenBank/DDBJ whole genome shotgun (WGS) entry which is preliminary data.</text>
</comment>
<dbReference type="CDD" id="cd08662">
    <property type="entry name" value="M13"/>
    <property type="match status" value="1"/>
</dbReference>
<keyword evidence="7" id="KW-0862">Zinc</keyword>
<dbReference type="PANTHER" id="PTHR11733">
    <property type="entry name" value="ZINC METALLOPROTEASE FAMILY M13 NEPRILYSIN-RELATED"/>
    <property type="match status" value="1"/>
</dbReference>
<gene>
    <name evidence="12" type="ORF">HW555_003571</name>
</gene>
<dbReference type="InterPro" id="IPR000718">
    <property type="entry name" value="Peptidase_M13"/>
</dbReference>
<evidence type="ECO:0000259" key="10">
    <source>
        <dbReference type="Pfam" id="PF01431"/>
    </source>
</evidence>
<dbReference type="PRINTS" id="PR00786">
    <property type="entry name" value="NEPRILYSIN"/>
</dbReference>
<dbReference type="PROSITE" id="PS51885">
    <property type="entry name" value="NEPRILYSIN"/>
    <property type="match status" value="1"/>
</dbReference>
<evidence type="ECO:0000256" key="7">
    <source>
        <dbReference type="ARBA" id="ARBA00022833"/>
    </source>
</evidence>
<dbReference type="GO" id="GO:0004222">
    <property type="term" value="F:metalloendopeptidase activity"/>
    <property type="evidence" value="ECO:0007669"/>
    <property type="project" value="InterPro"/>
</dbReference>
<keyword evidence="8" id="KW-0482">Metalloprotease</keyword>
<dbReference type="GO" id="GO:0046872">
    <property type="term" value="F:metal ion binding"/>
    <property type="evidence" value="ECO:0007669"/>
    <property type="project" value="UniProtKB-KW"/>
</dbReference>
<keyword evidence="9" id="KW-0812">Transmembrane</keyword>
<keyword evidence="13" id="KW-1185">Reference proteome</keyword>
<dbReference type="Pfam" id="PF01431">
    <property type="entry name" value="Peptidase_M13"/>
    <property type="match status" value="1"/>
</dbReference>
<evidence type="ECO:0000256" key="3">
    <source>
        <dbReference type="ARBA" id="ARBA00007357"/>
    </source>
</evidence>
<comment type="subcellular location">
    <subcellularLocation>
        <location evidence="2">Cell membrane</location>
        <topology evidence="2">Single-pass type II membrane protein</topology>
    </subcellularLocation>
</comment>
<evidence type="ECO:0000313" key="13">
    <source>
        <dbReference type="Proteomes" id="UP000648187"/>
    </source>
</evidence>
<evidence type="ECO:0000256" key="6">
    <source>
        <dbReference type="ARBA" id="ARBA00022801"/>
    </source>
</evidence>
<accession>A0A835GN78</accession>
<keyword evidence="5" id="KW-0479">Metal-binding</keyword>
<organism evidence="12 13">
    <name type="scientific">Spodoptera exigua</name>
    <name type="common">Beet armyworm</name>
    <name type="synonym">Noctua fulgens</name>
    <dbReference type="NCBI Taxonomy" id="7107"/>
    <lineage>
        <taxon>Eukaryota</taxon>
        <taxon>Metazoa</taxon>
        <taxon>Ecdysozoa</taxon>
        <taxon>Arthropoda</taxon>
        <taxon>Hexapoda</taxon>
        <taxon>Insecta</taxon>
        <taxon>Pterygota</taxon>
        <taxon>Neoptera</taxon>
        <taxon>Endopterygota</taxon>
        <taxon>Lepidoptera</taxon>
        <taxon>Glossata</taxon>
        <taxon>Ditrysia</taxon>
        <taxon>Noctuoidea</taxon>
        <taxon>Noctuidae</taxon>
        <taxon>Amphipyrinae</taxon>
        <taxon>Spodoptera</taxon>
    </lineage>
</organism>
<dbReference type="InterPro" id="IPR018497">
    <property type="entry name" value="Peptidase_M13_C"/>
</dbReference>
<dbReference type="InterPro" id="IPR042089">
    <property type="entry name" value="Peptidase_M13_dom_2"/>
</dbReference>
<dbReference type="SUPFAM" id="SSF55486">
    <property type="entry name" value="Metalloproteases ('zincins'), catalytic domain"/>
    <property type="match status" value="1"/>
</dbReference>